<dbReference type="Pfam" id="PF00370">
    <property type="entry name" value="FGGY_N"/>
    <property type="match status" value="1"/>
</dbReference>
<comment type="caution">
    <text evidence="4">The sequence shown here is derived from an EMBL/GenBank/DDBJ whole genome shotgun (WGS) entry which is preliminary data.</text>
</comment>
<protein>
    <recommendedName>
        <fullName evidence="3">Carbohydrate kinase FGGY N-terminal domain-containing protein</fullName>
    </recommendedName>
</protein>
<accession>X1UQP7</accession>
<evidence type="ECO:0000259" key="3">
    <source>
        <dbReference type="Pfam" id="PF00370"/>
    </source>
</evidence>
<dbReference type="InterPro" id="IPR018484">
    <property type="entry name" value="FGGY_N"/>
</dbReference>
<gene>
    <name evidence="4" type="ORF">S12H4_56874</name>
</gene>
<dbReference type="EMBL" id="BARW01036688">
    <property type="protein sequence ID" value="GAJ19803.1"/>
    <property type="molecule type" value="Genomic_DNA"/>
</dbReference>
<organism evidence="4">
    <name type="scientific">marine sediment metagenome</name>
    <dbReference type="NCBI Taxonomy" id="412755"/>
    <lineage>
        <taxon>unclassified sequences</taxon>
        <taxon>metagenomes</taxon>
        <taxon>ecological metagenomes</taxon>
    </lineage>
</organism>
<keyword evidence="2" id="KW-0418">Kinase</keyword>
<sequence>MEVILAIDIGTSSVKVAAINSKGRLVKTFQTSYPTHYLKPNSLEQDPEDWWDVVKSGIYQILKEKQNIKIPKFSIIGIACCGH</sequence>
<evidence type="ECO:0000256" key="1">
    <source>
        <dbReference type="ARBA" id="ARBA00022679"/>
    </source>
</evidence>
<dbReference type="InterPro" id="IPR050406">
    <property type="entry name" value="FGGY_Carb_Kinase"/>
</dbReference>
<dbReference type="PANTHER" id="PTHR43095">
    <property type="entry name" value="SUGAR KINASE"/>
    <property type="match status" value="1"/>
</dbReference>
<evidence type="ECO:0000313" key="4">
    <source>
        <dbReference type="EMBL" id="GAJ19803.1"/>
    </source>
</evidence>
<dbReference type="Gene3D" id="3.30.420.40">
    <property type="match status" value="1"/>
</dbReference>
<keyword evidence="1" id="KW-0808">Transferase</keyword>
<dbReference type="GO" id="GO:0005975">
    <property type="term" value="P:carbohydrate metabolic process"/>
    <property type="evidence" value="ECO:0007669"/>
    <property type="project" value="InterPro"/>
</dbReference>
<reference evidence="4" key="1">
    <citation type="journal article" date="2014" name="Front. Microbiol.">
        <title>High frequency of phylogenetically diverse reductive dehalogenase-homologous genes in deep subseafloor sedimentary metagenomes.</title>
        <authorList>
            <person name="Kawai M."/>
            <person name="Futagami T."/>
            <person name="Toyoda A."/>
            <person name="Takaki Y."/>
            <person name="Nishi S."/>
            <person name="Hori S."/>
            <person name="Arai W."/>
            <person name="Tsubouchi T."/>
            <person name="Morono Y."/>
            <person name="Uchiyama I."/>
            <person name="Ito T."/>
            <person name="Fujiyama A."/>
            <person name="Inagaki F."/>
            <person name="Takami H."/>
        </authorList>
    </citation>
    <scope>NUCLEOTIDE SEQUENCE</scope>
    <source>
        <strain evidence="4">Expedition CK06-06</strain>
    </source>
</reference>
<name>X1UQP7_9ZZZZ</name>
<proteinExistence type="predicted"/>
<feature type="domain" description="Carbohydrate kinase FGGY N-terminal" evidence="3">
    <location>
        <begin position="3"/>
        <end position="82"/>
    </location>
</feature>
<feature type="non-terminal residue" evidence="4">
    <location>
        <position position="83"/>
    </location>
</feature>
<dbReference type="PANTHER" id="PTHR43095:SF5">
    <property type="entry name" value="XYLULOSE KINASE"/>
    <property type="match status" value="1"/>
</dbReference>
<dbReference type="AlphaFoldDB" id="X1UQP7"/>
<evidence type="ECO:0000256" key="2">
    <source>
        <dbReference type="ARBA" id="ARBA00022777"/>
    </source>
</evidence>
<dbReference type="SUPFAM" id="SSF53067">
    <property type="entry name" value="Actin-like ATPase domain"/>
    <property type="match status" value="1"/>
</dbReference>
<dbReference type="InterPro" id="IPR043129">
    <property type="entry name" value="ATPase_NBD"/>
</dbReference>
<dbReference type="GO" id="GO:0016301">
    <property type="term" value="F:kinase activity"/>
    <property type="evidence" value="ECO:0007669"/>
    <property type="project" value="UniProtKB-KW"/>
</dbReference>